<accession>A0A370DPA4</accession>
<evidence type="ECO:0000313" key="7">
    <source>
        <dbReference type="Proteomes" id="UP000254771"/>
    </source>
</evidence>
<dbReference type="HAMAP" id="MF_00272">
    <property type="entry name" value="GcvH"/>
    <property type="match status" value="1"/>
</dbReference>
<protein>
    <recommendedName>
        <fullName evidence="3">Glycine cleavage system H protein</fullName>
    </recommendedName>
</protein>
<sequence>MSDTPSELRYAKSHEWVKNEGDGTVTIGITDHAQELLGDLVFVDMPEVGDNVEAGSECAVVESVKAASDIYSPVSGEIIVVNKALDDAPETINDDAFGEGWIFKVKISDAADLDGLLDAAGYDALVAEDA</sequence>
<dbReference type="NCBIfam" id="NF002270">
    <property type="entry name" value="PRK01202.1"/>
    <property type="match status" value="1"/>
</dbReference>
<dbReference type="InterPro" id="IPR033753">
    <property type="entry name" value="GCV_H/Fam206"/>
</dbReference>
<gene>
    <name evidence="3 6" type="primary">gcvH</name>
    <name evidence="6" type="ORF">DIZ78_07590</name>
</gene>
<dbReference type="SUPFAM" id="SSF51230">
    <property type="entry name" value="Single hybrid motif"/>
    <property type="match status" value="1"/>
</dbReference>
<comment type="subunit">
    <text evidence="3">The glycine cleavage system is composed of four proteins: P, T, L and H.</text>
</comment>
<dbReference type="InterPro" id="IPR017453">
    <property type="entry name" value="GCV_H_sub"/>
</dbReference>
<evidence type="ECO:0000256" key="4">
    <source>
        <dbReference type="PIRSR" id="PIRSR617453-50"/>
    </source>
</evidence>
<comment type="caution">
    <text evidence="6">The sequence shown here is derived from an EMBL/GenBank/DDBJ whole genome shotgun (WGS) entry which is preliminary data.</text>
</comment>
<dbReference type="InterPro" id="IPR002930">
    <property type="entry name" value="GCV_H"/>
</dbReference>
<keyword evidence="7" id="KW-1185">Reference proteome</keyword>
<dbReference type="AlphaFoldDB" id="A0A370DPA4"/>
<proteinExistence type="inferred from homology"/>
<dbReference type="GO" id="GO:0005960">
    <property type="term" value="C:glycine cleavage complex"/>
    <property type="evidence" value="ECO:0007669"/>
    <property type="project" value="InterPro"/>
</dbReference>
<organism evidence="6 7">
    <name type="scientific">endosymbiont of Escarpia spicata</name>
    <dbReference type="NCBI Taxonomy" id="2200908"/>
    <lineage>
        <taxon>Bacteria</taxon>
        <taxon>Pseudomonadati</taxon>
        <taxon>Pseudomonadota</taxon>
        <taxon>Gammaproteobacteria</taxon>
        <taxon>sulfur-oxidizing symbionts</taxon>
    </lineage>
</organism>
<dbReference type="GO" id="GO:0005829">
    <property type="term" value="C:cytosol"/>
    <property type="evidence" value="ECO:0007669"/>
    <property type="project" value="TreeGrafter"/>
</dbReference>
<feature type="domain" description="Lipoyl-binding" evidence="5">
    <location>
        <begin position="24"/>
        <end position="106"/>
    </location>
</feature>
<keyword evidence="2 3" id="KW-0450">Lipoyl</keyword>
<dbReference type="PROSITE" id="PS50968">
    <property type="entry name" value="BIOTINYL_LIPOYL"/>
    <property type="match status" value="1"/>
</dbReference>
<dbReference type="InterPro" id="IPR000089">
    <property type="entry name" value="Biotin_lipoyl"/>
</dbReference>
<dbReference type="EMBL" id="QFXE01000008">
    <property type="protein sequence ID" value="RDH86747.1"/>
    <property type="molecule type" value="Genomic_DNA"/>
</dbReference>
<evidence type="ECO:0000256" key="1">
    <source>
        <dbReference type="ARBA" id="ARBA00009249"/>
    </source>
</evidence>
<evidence type="ECO:0000259" key="5">
    <source>
        <dbReference type="PROSITE" id="PS50968"/>
    </source>
</evidence>
<dbReference type="Proteomes" id="UP000254771">
    <property type="component" value="Unassembled WGS sequence"/>
</dbReference>
<dbReference type="InterPro" id="IPR011053">
    <property type="entry name" value="Single_hybrid_motif"/>
</dbReference>
<name>A0A370DPA4_9GAMM</name>
<reference evidence="6 7" key="1">
    <citation type="journal article" date="2018" name="ISME J.">
        <title>Endosymbiont genomes yield clues of tubeworm success.</title>
        <authorList>
            <person name="Li Y."/>
            <person name="Liles M.R."/>
            <person name="Halanych K.M."/>
        </authorList>
    </citation>
    <scope>NUCLEOTIDE SEQUENCE [LARGE SCALE GENOMIC DNA]</scope>
    <source>
        <strain evidence="6">A1462</strain>
    </source>
</reference>
<comment type="cofactor">
    <cofactor evidence="3">
        <name>(R)-lipoate</name>
        <dbReference type="ChEBI" id="CHEBI:83088"/>
    </cofactor>
    <text evidence="3">Binds 1 lipoyl cofactor covalently.</text>
</comment>
<dbReference type="GO" id="GO:0019464">
    <property type="term" value="P:glycine decarboxylation via glycine cleavage system"/>
    <property type="evidence" value="ECO:0007669"/>
    <property type="project" value="UniProtKB-UniRule"/>
</dbReference>
<dbReference type="Pfam" id="PF01597">
    <property type="entry name" value="GCV_H"/>
    <property type="match status" value="1"/>
</dbReference>
<dbReference type="PANTHER" id="PTHR11715:SF3">
    <property type="entry name" value="GLYCINE CLEAVAGE SYSTEM H PROTEIN-RELATED"/>
    <property type="match status" value="1"/>
</dbReference>
<dbReference type="PROSITE" id="PS00189">
    <property type="entry name" value="LIPOYL"/>
    <property type="match status" value="1"/>
</dbReference>
<dbReference type="InterPro" id="IPR003016">
    <property type="entry name" value="2-oxoA_DH_lipoyl-BS"/>
</dbReference>
<comment type="function">
    <text evidence="3">The glycine cleavage system catalyzes the degradation of glycine. The H protein shuttles the methylamine group of glycine from the P protein to the T protein.</text>
</comment>
<feature type="modified residue" description="N6-lipoyllysine" evidence="3 4">
    <location>
        <position position="65"/>
    </location>
</feature>
<evidence type="ECO:0000256" key="3">
    <source>
        <dbReference type="HAMAP-Rule" id="MF_00272"/>
    </source>
</evidence>
<dbReference type="NCBIfam" id="TIGR00527">
    <property type="entry name" value="gcvH"/>
    <property type="match status" value="1"/>
</dbReference>
<dbReference type="Gene3D" id="2.40.50.100">
    <property type="match status" value="1"/>
</dbReference>
<evidence type="ECO:0000313" key="6">
    <source>
        <dbReference type="EMBL" id="RDH86747.1"/>
    </source>
</evidence>
<dbReference type="PANTHER" id="PTHR11715">
    <property type="entry name" value="GLYCINE CLEAVAGE SYSTEM H PROTEIN"/>
    <property type="match status" value="1"/>
</dbReference>
<dbReference type="CDD" id="cd06848">
    <property type="entry name" value="GCS_H"/>
    <property type="match status" value="1"/>
</dbReference>
<evidence type="ECO:0000256" key="2">
    <source>
        <dbReference type="ARBA" id="ARBA00022823"/>
    </source>
</evidence>
<comment type="similarity">
    <text evidence="1 3">Belongs to the GcvH family.</text>
</comment>
<dbReference type="GO" id="GO:0009249">
    <property type="term" value="P:protein lipoylation"/>
    <property type="evidence" value="ECO:0007669"/>
    <property type="project" value="TreeGrafter"/>
</dbReference>